<proteinExistence type="predicted"/>
<keyword evidence="1" id="KW-0560">Oxidoreductase</keyword>
<dbReference type="PANTHER" id="PTHR13847:SF289">
    <property type="entry name" value="GLYCINE OXIDASE"/>
    <property type="match status" value="1"/>
</dbReference>
<keyword evidence="5" id="KW-1185">Reference proteome</keyword>
<evidence type="ECO:0000313" key="5">
    <source>
        <dbReference type="Proteomes" id="UP000236664"/>
    </source>
</evidence>
<dbReference type="Pfam" id="PF01266">
    <property type="entry name" value="DAO"/>
    <property type="match status" value="1"/>
</dbReference>
<evidence type="ECO:0000256" key="2">
    <source>
        <dbReference type="SAM" id="Phobius"/>
    </source>
</evidence>
<dbReference type="SUPFAM" id="SSF51905">
    <property type="entry name" value="FAD/NAD(P)-binding domain"/>
    <property type="match status" value="1"/>
</dbReference>
<keyword evidence="2" id="KW-0812">Transmembrane</keyword>
<dbReference type="InterPro" id="IPR006076">
    <property type="entry name" value="FAD-dep_OxRdtase"/>
</dbReference>
<name>A0A2K0WT27_GIBNY</name>
<dbReference type="Proteomes" id="UP000236664">
    <property type="component" value="Unassembled WGS sequence"/>
</dbReference>
<dbReference type="PANTHER" id="PTHR13847">
    <property type="entry name" value="SARCOSINE DEHYDROGENASE-RELATED"/>
    <property type="match status" value="1"/>
</dbReference>
<reference evidence="4 5" key="1">
    <citation type="submission" date="2017-06" db="EMBL/GenBank/DDBJ databases">
        <title>Genome of Fusarium nygamai isolate CS10214.</title>
        <authorList>
            <person name="Gardiner D.M."/>
            <person name="Obanor F."/>
            <person name="Kazan K."/>
        </authorList>
    </citation>
    <scope>NUCLEOTIDE SEQUENCE [LARGE SCALE GENOMIC DNA]</scope>
    <source>
        <strain evidence="4 5">CS10214</strain>
    </source>
</reference>
<dbReference type="InterPro" id="IPR036188">
    <property type="entry name" value="FAD/NAD-bd_sf"/>
</dbReference>
<dbReference type="Gene3D" id="3.30.9.10">
    <property type="entry name" value="D-Amino Acid Oxidase, subunit A, domain 2"/>
    <property type="match status" value="1"/>
</dbReference>
<dbReference type="Gene3D" id="3.50.50.60">
    <property type="entry name" value="FAD/NAD(P)-binding domain"/>
    <property type="match status" value="1"/>
</dbReference>
<protein>
    <recommendedName>
        <fullName evidence="3">FAD dependent oxidoreductase domain-containing protein</fullName>
    </recommendedName>
</protein>
<dbReference type="GO" id="GO:0005737">
    <property type="term" value="C:cytoplasm"/>
    <property type="evidence" value="ECO:0007669"/>
    <property type="project" value="TreeGrafter"/>
</dbReference>
<sequence>MENNNAIVIIGAGGIGLCTAYQLSKSFDNQERKPSIFIIEAGDKPFAAASSACTGCFHYHFPGLLGKILTPLGQYSFDLWAQEAQNADFRVATGYRESSSYGICQGDGKGLDRLPDWIKTDTCWDIDTQVLGDNTATVYVLLKSKSSLLGFS</sequence>
<dbReference type="EMBL" id="MTQA01000019">
    <property type="protein sequence ID" value="PNP85420.1"/>
    <property type="molecule type" value="Genomic_DNA"/>
</dbReference>
<keyword evidence="2" id="KW-0472">Membrane</keyword>
<accession>A0A2K0WT27</accession>
<dbReference type="AlphaFoldDB" id="A0A2K0WT27"/>
<feature type="domain" description="FAD dependent oxidoreductase" evidence="3">
    <location>
        <begin position="7"/>
        <end position="132"/>
    </location>
</feature>
<comment type="caution">
    <text evidence="4">The sequence shown here is derived from an EMBL/GenBank/DDBJ whole genome shotgun (WGS) entry which is preliminary data.</text>
</comment>
<feature type="transmembrane region" description="Helical" evidence="2">
    <location>
        <begin position="6"/>
        <end position="23"/>
    </location>
</feature>
<organism evidence="4 5">
    <name type="scientific">Gibberella nygamai</name>
    <name type="common">Bean root rot disease fungus</name>
    <name type="synonym">Fusarium nygamai</name>
    <dbReference type="NCBI Taxonomy" id="42673"/>
    <lineage>
        <taxon>Eukaryota</taxon>
        <taxon>Fungi</taxon>
        <taxon>Dikarya</taxon>
        <taxon>Ascomycota</taxon>
        <taxon>Pezizomycotina</taxon>
        <taxon>Sordariomycetes</taxon>
        <taxon>Hypocreomycetidae</taxon>
        <taxon>Hypocreales</taxon>
        <taxon>Nectriaceae</taxon>
        <taxon>Fusarium</taxon>
        <taxon>Fusarium fujikuroi species complex</taxon>
    </lineage>
</organism>
<evidence type="ECO:0000259" key="3">
    <source>
        <dbReference type="Pfam" id="PF01266"/>
    </source>
</evidence>
<dbReference type="STRING" id="42673.A0A2K0WT27"/>
<dbReference type="GO" id="GO:0016491">
    <property type="term" value="F:oxidoreductase activity"/>
    <property type="evidence" value="ECO:0007669"/>
    <property type="project" value="UniProtKB-KW"/>
</dbReference>
<keyword evidence="2" id="KW-1133">Transmembrane helix</keyword>
<evidence type="ECO:0000256" key="1">
    <source>
        <dbReference type="ARBA" id="ARBA00023002"/>
    </source>
</evidence>
<evidence type="ECO:0000313" key="4">
    <source>
        <dbReference type="EMBL" id="PNP85420.1"/>
    </source>
</evidence>
<dbReference type="OrthoDB" id="498204at2759"/>
<gene>
    <name evidence="4" type="ORF">FNYG_01249</name>
</gene>